<comment type="caution">
    <text evidence="10">The sequence shown here is derived from an EMBL/GenBank/DDBJ whole genome shotgun (WGS) entry which is preliminary data.</text>
</comment>
<keyword evidence="11" id="KW-1185">Reference proteome</keyword>
<dbReference type="PANTHER" id="PTHR41694:SF3">
    <property type="entry name" value="RNA-DIRECTED DNA POLYMERASE-RELATED"/>
    <property type="match status" value="1"/>
</dbReference>
<dbReference type="GO" id="GO:0003964">
    <property type="term" value="F:RNA-directed DNA polymerase activity"/>
    <property type="evidence" value="ECO:0007669"/>
    <property type="project" value="UniProtKB-KW"/>
</dbReference>
<keyword evidence="4" id="KW-0548">Nucleotidyltransferase</keyword>
<dbReference type="EMBL" id="VXBT01006883">
    <property type="protein sequence ID" value="NXO12455.1"/>
    <property type="molecule type" value="Genomic_DNA"/>
</dbReference>
<dbReference type="Gene3D" id="3.30.70.270">
    <property type="match status" value="2"/>
</dbReference>
<dbReference type="InterPro" id="IPR000477">
    <property type="entry name" value="RT_dom"/>
</dbReference>
<evidence type="ECO:0000256" key="7">
    <source>
        <dbReference type="ARBA" id="ARBA00022801"/>
    </source>
</evidence>
<keyword evidence="3" id="KW-0808">Transferase</keyword>
<dbReference type="InterPro" id="IPR043502">
    <property type="entry name" value="DNA/RNA_pol_sf"/>
</dbReference>
<evidence type="ECO:0000259" key="9">
    <source>
        <dbReference type="PROSITE" id="PS50878"/>
    </source>
</evidence>
<sequence length="254" mass="29309">PLSRERLLVLNEFVNEQLEKGNIVPSNSLWNSLVFVIRKPGKDRWWLLHDLWKINEVIEDIGSLQPGLPSPSMLPQNWKIAVTDIKDCFFQIPRHPNDAPRFAFLVPSINRAEPIRRFHWRVLPQGMKNSPTICQWYVARILRMLAAGSVIVHYMDDVLVCAPNQDYLEWTLSKVVGALESYGTEIQPSKVQKTAPWEYLGMKIREQTIVPQPVKIVENPKNLREMYQLCGTINWLRPYLGVSTGDLAPIFNLL</sequence>
<dbReference type="InterPro" id="IPR010661">
    <property type="entry name" value="RVT_thumb"/>
</dbReference>
<dbReference type="Pfam" id="PF06817">
    <property type="entry name" value="RVT_thumb"/>
    <property type="match status" value="1"/>
</dbReference>
<keyword evidence="5" id="KW-0540">Nuclease</keyword>
<name>A0A7L1PJC4_ORIOR</name>
<dbReference type="Pfam" id="PF00078">
    <property type="entry name" value="RVT_1"/>
    <property type="match status" value="1"/>
</dbReference>
<gene>
    <name evidence="10" type="primary">Ervk18_0</name>
    <name evidence="10" type="ORF">ORIORI_R03737</name>
</gene>
<keyword evidence="6" id="KW-0255">Endonuclease</keyword>
<dbReference type="EC" id="3.1.26.4" evidence="2"/>
<dbReference type="PANTHER" id="PTHR41694">
    <property type="entry name" value="ENDOGENOUS RETROVIRUS GROUP K MEMBER POL PROTEIN"/>
    <property type="match status" value="1"/>
</dbReference>
<keyword evidence="8" id="KW-0695">RNA-directed DNA polymerase</keyword>
<feature type="non-terminal residue" evidence="10">
    <location>
        <position position="254"/>
    </location>
</feature>
<reference evidence="10 11" key="1">
    <citation type="submission" date="2019-09" db="EMBL/GenBank/DDBJ databases">
        <title>Bird 10,000 Genomes (B10K) Project - Family phase.</title>
        <authorList>
            <person name="Zhang G."/>
        </authorList>
    </citation>
    <scope>NUCLEOTIDE SEQUENCE [LARGE SCALE GENOMIC DNA]</scope>
    <source>
        <strain evidence="10">B10K-DU-002-24</strain>
        <tissue evidence="10">Muscle</tissue>
    </source>
</reference>
<evidence type="ECO:0000256" key="1">
    <source>
        <dbReference type="ARBA" id="ARBA00010879"/>
    </source>
</evidence>
<protein>
    <recommendedName>
        <fullName evidence="2">ribonuclease H</fullName>
        <ecNumber evidence="2">3.1.26.4</ecNumber>
    </recommendedName>
</protein>
<dbReference type="Gene3D" id="3.10.10.10">
    <property type="entry name" value="HIV Type 1 Reverse Transcriptase, subunit A, domain 1"/>
    <property type="match status" value="1"/>
</dbReference>
<evidence type="ECO:0000256" key="4">
    <source>
        <dbReference type="ARBA" id="ARBA00022695"/>
    </source>
</evidence>
<evidence type="ECO:0000256" key="2">
    <source>
        <dbReference type="ARBA" id="ARBA00012180"/>
    </source>
</evidence>
<comment type="similarity">
    <text evidence="1">Belongs to the beta type-B retroviral polymerase family. HERV class-II K(HML-2) pol subfamily.</text>
</comment>
<dbReference type="GO" id="GO:0004523">
    <property type="term" value="F:RNA-DNA hybrid ribonuclease activity"/>
    <property type="evidence" value="ECO:0007669"/>
    <property type="project" value="UniProtKB-EC"/>
</dbReference>
<evidence type="ECO:0000313" key="10">
    <source>
        <dbReference type="EMBL" id="NXO12455.1"/>
    </source>
</evidence>
<dbReference type="PROSITE" id="PS50878">
    <property type="entry name" value="RT_POL"/>
    <property type="match status" value="1"/>
</dbReference>
<keyword evidence="7" id="KW-0378">Hydrolase</keyword>
<proteinExistence type="inferred from homology"/>
<evidence type="ECO:0000256" key="6">
    <source>
        <dbReference type="ARBA" id="ARBA00022759"/>
    </source>
</evidence>
<accession>A0A7L1PJC4</accession>
<evidence type="ECO:0000256" key="8">
    <source>
        <dbReference type="ARBA" id="ARBA00022918"/>
    </source>
</evidence>
<feature type="non-terminal residue" evidence="10">
    <location>
        <position position="1"/>
    </location>
</feature>
<dbReference type="InterPro" id="IPR043128">
    <property type="entry name" value="Rev_trsase/Diguanyl_cyclase"/>
</dbReference>
<evidence type="ECO:0000256" key="5">
    <source>
        <dbReference type="ARBA" id="ARBA00022722"/>
    </source>
</evidence>
<organism evidence="10 11">
    <name type="scientific">Oriolus oriolus</name>
    <name type="common">Eurasian golden oriole</name>
    <name type="synonym">Coracias oriolus</name>
    <dbReference type="NCBI Taxonomy" id="181099"/>
    <lineage>
        <taxon>Eukaryota</taxon>
        <taxon>Metazoa</taxon>
        <taxon>Chordata</taxon>
        <taxon>Craniata</taxon>
        <taxon>Vertebrata</taxon>
        <taxon>Euteleostomi</taxon>
        <taxon>Archelosauria</taxon>
        <taxon>Archosauria</taxon>
        <taxon>Dinosauria</taxon>
        <taxon>Saurischia</taxon>
        <taxon>Theropoda</taxon>
        <taxon>Coelurosauria</taxon>
        <taxon>Aves</taxon>
        <taxon>Neognathae</taxon>
        <taxon>Neoaves</taxon>
        <taxon>Telluraves</taxon>
        <taxon>Australaves</taxon>
        <taxon>Passeriformes</taxon>
        <taxon>Corvoidea</taxon>
        <taxon>Corvidae</taxon>
        <taxon>Oriolus</taxon>
    </lineage>
</organism>
<feature type="domain" description="Reverse transcriptase" evidence="9">
    <location>
        <begin position="18"/>
        <end position="204"/>
    </location>
</feature>
<dbReference type="GO" id="GO:0035613">
    <property type="term" value="F:RNA stem-loop binding"/>
    <property type="evidence" value="ECO:0007669"/>
    <property type="project" value="TreeGrafter"/>
</dbReference>
<dbReference type="Proteomes" id="UP000534407">
    <property type="component" value="Unassembled WGS sequence"/>
</dbReference>
<evidence type="ECO:0000256" key="3">
    <source>
        <dbReference type="ARBA" id="ARBA00022679"/>
    </source>
</evidence>
<evidence type="ECO:0000313" key="11">
    <source>
        <dbReference type="Proteomes" id="UP000534407"/>
    </source>
</evidence>
<dbReference type="AlphaFoldDB" id="A0A7L1PJC4"/>
<dbReference type="SUPFAM" id="SSF56672">
    <property type="entry name" value="DNA/RNA polymerases"/>
    <property type="match status" value="1"/>
</dbReference>